<evidence type="ECO:0000313" key="2">
    <source>
        <dbReference type="EMBL" id="MFC1852976.1"/>
    </source>
</evidence>
<dbReference type="InterPro" id="IPR046534">
    <property type="entry name" value="DUF6599"/>
</dbReference>
<keyword evidence="1" id="KW-1133">Transmembrane helix</keyword>
<proteinExistence type="predicted"/>
<protein>
    <submittedName>
        <fullName evidence="2">DUF6599 family protein</fullName>
    </submittedName>
</protein>
<dbReference type="Proteomes" id="UP001594351">
    <property type="component" value="Unassembled WGS sequence"/>
</dbReference>
<dbReference type="Pfam" id="PF20244">
    <property type="entry name" value="DUF6599"/>
    <property type="match status" value="1"/>
</dbReference>
<comment type="caution">
    <text evidence="2">The sequence shown here is derived from an EMBL/GenBank/DDBJ whole genome shotgun (WGS) entry which is preliminary data.</text>
</comment>
<keyword evidence="3" id="KW-1185">Reference proteome</keyword>
<evidence type="ECO:0000313" key="3">
    <source>
        <dbReference type="Proteomes" id="UP001594351"/>
    </source>
</evidence>
<accession>A0ABV6Z3Q0</accession>
<sequence>MSDHDLKHFSQTVRSGFWVLFFCTISVLFFTCSSVEGGIALDDILPREWDGWALSAQDRQFDPENLFDFINGGAELYLSFGFEKLFVRSYHKKDNPRLEVNLFEMGNAANAFGIFRNDLEDDEAGVGAGSEYGAGWLRFWKGSKFVYIYADQEMAGLKQILVFLGKQIAAKIQEDSPKPELLNFIPGSGLKEKSLRFFHQYQNLNYNYYLSEKNILHLSQKTEAILTRYHQDKNLASLLLIKYQSVQEAQQAYTSFITVYLPEAKKGNLVKTEDGQWNSVTRHTQFLVIILEASTASFNEHLRDAVLLKLKGGINEP</sequence>
<gene>
    <name evidence="2" type="ORF">ACFL27_22485</name>
</gene>
<dbReference type="EMBL" id="JBHPBY010000399">
    <property type="protein sequence ID" value="MFC1852976.1"/>
    <property type="molecule type" value="Genomic_DNA"/>
</dbReference>
<name>A0ABV6Z3Q0_UNCC1</name>
<reference evidence="2 3" key="1">
    <citation type="submission" date="2024-09" db="EMBL/GenBank/DDBJ databases">
        <title>Laminarin stimulates single cell rates of sulfate reduction while oxygen inhibits transcriptomic activity in coastal marine sediment.</title>
        <authorList>
            <person name="Lindsay M."/>
            <person name="Orcutt B."/>
            <person name="Emerson D."/>
            <person name="Stepanauskas R."/>
            <person name="D'Angelo T."/>
        </authorList>
    </citation>
    <scope>NUCLEOTIDE SEQUENCE [LARGE SCALE GENOMIC DNA]</scope>
    <source>
        <strain evidence="2">SAG AM-311-K15</strain>
    </source>
</reference>
<keyword evidence="1" id="KW-0812">Transmembrane</keyword>
<evidence type="ECO:0000256" key="1">
    <source>
        <dbReference type="SAM" id="Phobius"/>
    </source>
</evidence>
<organism evidence="2 3">
    <name type="scientific">candidate division CSSED10-310 bacterium</name>
    <dbReference type="NCBI Taxonomy" id="2855610"/>
    <lineage>
        <taxon>Bacteria</taxon>
        <taxon>Bacteria division CSSED10-310</taxon>
    </lineage>
</organism>
<keyword evidence="1" id="KW-0472">Membrane</keyword>
<feature type="transmembrane region" description="Helical" evidence="1">
    <location>
        <begin position="12"/>
        <end position="31"/>
    </location>
</feature>